<feature type="region of interest" description="Disordered" evidence="8">
    <location>
        <begin position="628"/>
        <end position="650"/>
    </location>
</feature>
<comment type="similarity">
    <text evidence="2">Belongs to the SLX4 family.</text>
</comment>
<evidence type="ECO:0000256" key="6">
    <source>
        <dbReference type="ARBA" id="ARBA00023242"/>
    </source>
</evidence>
<dbReference type="SMART" id="SM00384">
    <property type="entry name" value="AT_hook"/>
    <property type="match status" value="2"/>
</dbReference>
<keyword evidence="4" id="KW-0233">DNA recombination</keyword>
<evidence type="ECO:0000256" key="7">
    <source>
        <dbReference type="ARBA" id="ARBA00029496"/>
    </source>
</evidence>
<comment type="caution">
    <text evidence="9">The sequence shown here is derived from an EMBL/GenBank/DDBJ whole genome shotgun (WGS) entry which is preliminary data.</text>
</comment>
<dbReference type="GO" id="GO:0003677">
    <property type="term" value="F:DNA binding"/>
    <property type="evidence" value="ECO:0007669"/>
    <property type="project" value="InterPro"/>
</dbReference>
<name>A0A2P8AJB1_9PEZI</name>
<feature type="compositionally biased region" description="Polar residues" evidence="8">
    <location>
        <begin position="773"/>
        <end position="784"/>
    </location>
</feature>
<dbReference type="OrthoDB" id="5349119at2759"/>
<feature type="region of interest" description="Disordered" evidence="8">
    <location>
        <begin position="140"/>
        <end position="377"/>
    </location>
</feature>
<feature type="region of interest" description="Disordered" evidence="8">
    <location>
        <begin position="557"/>
        <end position="595"/>
    </location>
</feature>
<evidence type="ECO:0000256" key="1">
    <source>
        <dbReference type="ARBA" id="ARBA00004123"/>
    </source>
</evidence>
<feature type="compositionally biased region" description="Basic and acidic residues" evidence="8">
    <location>
        <begin position="972"/>
        <end position="983"/>
    </location>
</feature>
<organism evidence="9 10">
    <name type="scientific">Elsinoe australis</name>
    <dbReference type="NCBI Taxonomy" id="40998"/>
    <lineage>
        <taxon>Eukaryota</taxon>
        <taxon>Fungi</taxon>
        <taxon>Dikarya</taxon>
        <taxon>Ascomycota</taxon>
        <taxon>Pezizomycotina</taxon>
        <taxon>Dothideomycetes</taxon>
        <taxon>Dothideomycetidae</taxon>
        <taxon>Myriangiales</taxon>
        <taxon>Elsinoaceae</taxon>
        <taxon>Elsinoe</taxon>
    </lineage>
</organism>
<comment type="subcellular location">
    <subcellularLocation>
        <location evidence="1">Nucleus</location>
    </subcellularLocation>
</comment>
<evidence type="ECO:0000256" key="3">
    <source>
        <dbReference type="ARBA" id="ARBA00022763"/>
    </source>
</evidence>
<reference evidence="9 10" key="1">
    <citation type="submission" date="2017-05" db="EMBL/GenBank/DDBJ databases">
        <title>Draft genome sequence of Elsinoe australis.</title>
        <authorList>
            <person name="Cheng Q."/>
        </authorList>
    </citation>
    <scope>NUCLEOTIDE SEQUENCE [LARGE SCALE GENOMIC DNA]</scope>
    <source>
        <strain evidence="9 10">NL1</strain>
    </source>
</reference>
<feature type="compositionally biased region" description="Basic and acidic residues" evidence="8">
    <location>
        <begin position="221"/>
        <end position="230"/>
    </location>
</feature>
<feature type="compositionally biased region" description="Basic and acidic residues" evidence="8">
    <location>
        <begin position="1000"/>
        <end position="1011"/>
    </location>
</feature>
<keyword evidence="10" id="KW-1185">Reference proteome</keyword>
<keyword evidence="3" id="KW-0227">DNA damage</keyword>
<evidence type="ECO:0000313" key="10">
    <source>
        <dbReference type="Proteomes" id="UP000243723"/>
    </source>
</evidence>
<feature type="compositionally biased region" description="Polar residues" evidence="8">
    <location>
        <begin position="53"/>
        <end position="67"/>
    </location>
</feature>
<evidence type="ECO:0000256" key="4">
    <source>
        <dbReference type="ARBA" id="ARBA00023172"/>
    </source>
</evidence>
<feature type="compositionally biased region" description="Basic residues" evidence="8">
    <location>
        <begin position="352"/>
        <end position="363"/>
    </location>
</feature>
<dbReference type="AlphaFoldDB" id="A0A2P8AJB1"/>
<keyword evidence="9" id="KW-0413">Isomerase</keyword>
<protein>
    <recommendedName>
        <fullName evidence="7">Structure-specific endonuclease subunit SLX4</fullName>
    </recommendedName>
</protein>
<feature type="region of interest" description="Disordered" evidence="8">
    <location>
        <begin position="1"/>
        <end position="122"/>
    </location>
</feature>
<dbReference type="InterPro" id="IPR017956">
    <property type="entry name" value="AT_hook_DNA-bd_motif"/>
</dbReference>
<feature type="compositionally biased region" description="Basic and acidic residues" evidence="8">
    <location>
        <begin position="169"/>
        <end position="181"/>
    </location>
</feature>
<dbReference type="EMBL" id="NHZQ01000003">
    <property type="protein sequence ID" value="PSK60560.1"/>
    <property type="molecule type" value="Genomic_DNA"/>
</dbReference>
<dbReference type="Proteomes" id="UP000243723">
    <property type="component" value="Unassembled WGS sequence"/>
</dbReference>
<dbReference type="Pfam" id="PF09494">
    <property type="entry name" value="Slx4"/>
    <property type="match status" value="1"/>
</dbReference>
<evidence type="ECO:0000256" key="8">
    <source>
        <dbReference type="SAM" id="MobiDB-lite"/>
    </source>
</evidence>
<keyword evidence="6" id="KW-0539">Nucleus</keyword>
<feature type="compositionally biased region" description="Basic residues" evidence="8">
    <location>
        <begin position="192"/>
        <end position="201"/>
    </location>
</feature>
<evidence type="ECO:0000256" key="2">
    <source>
        <dbReference type="ARBA" id="ARBA00006661"/>
    </source>
</evidence>
<feature type="compositionally biased region" description="Low complexity" evidence="8">
    <location>
        <begin position="758"/>
        <end position="772"/>
    </location>
</feature>
<feature type="compositionally biased region" description="Polar residues" evidence="8">
    <location>
        <begin position="577"/>
        <end position="586"/>
    </location>
</feature>
<dbReference type="GO" id="GO:0006310">
    <property type="term" value="P:DNA recombination"/>
    <property type="evidence" value="ECO:0007669"/>
    <property type="project" value="UniProtKB-KW"/>
</dbReference>
<gene>
    <name evidence="9" type="ORF">B9Z65_710</name>
</gene>
<dbReference type="PRINTS" id="PR00929">
    <property type="entry name" value="ATHOOK"/>
</dbReference>
<dbReference type="GO" id="GO:0006281">
    <property type="term" value="P:DNA repair"/>
    <property type="evidence" value="ECO:0007669"/>
    <property type="project" value="UniProtKB-KW"/>
</dbReference>
<accession>A0A2P8AJB1</accession>
<sequence length="1044" mass="112535">MAATLHTPIVLSSSSPIRGVRANHDASSRHVSSSPAFEDMPSPSAFLRRTPAHPTSPSMRETNTTSAHWAKTNEAQAAPATSKDAEAGGKRNGKTAGKLSKPRKEKQAETVTERKEPETGYDLVAEVEAGEAVAAGPVVKAGVKRKRPAKTATDATGAPKPRKRVSKAKANELDQGERGSFEEGTIAVAKKPAAKGRRKALKQSTDKVGSVEVENGAGGEVSHHFGDKSDTATTKSTGKSKGKGKGKERAPTPIEDLGLDMAPARRRSWTPRMGEELPPSNQQASDESQDTGEGAVAGLGMLEKFGYEDQNSTEPAKAKKATTGPTRRKKVEAGDAAVPKRKRVEKKEKATVPKKPKAPKPPKKPKEPKVKRPKTITDYAISAYRKEPEKSEKEVTDFFQPTATQIVQLENNPVSILEPEHTVKAASRRLTTTVQFQFPEPERAREKMRAQDFLFGTSSQLAKDDSPTTHRMMQQAIKESEDLAFASQARSSDVEQSPTTSRVKVVAAPHGTSLSLGPGESNLWSVAARDQDARMFINTPRARSSVAALDAFAETPSINVHGPKDEALPDEDHDFKSISSQPQLASPQKEAVSRPDLDEVPVQYNVESAEVESQHDSGFVDISDAEKGHAAEANVKRSQVNETTTERPKTDTYAEPVLISSSPPLIVSRPALQTLDVNTSIIRPTAPEEEKITANTVMANSKKTKASITPAAIDSPAKRPRGRPRKNSLVEDIDSDKTIEAKKPRGRPRKDADVPLKSADTADTGANTTASTPSTAGHRTSPKPNSRMAPLVRSATMPKRQRKSAVLPDSSTSRNWHDIDEISDSEPSLPALSPPRRSASSPPSSPRKLDLTPGPVSKSASQPAVSIAAPSMLPLTATTISAVPTEADVQDAKAQEQKVLFKTISRVVKAAPRTRDITRPSWHEKMLMYDPIVLEDLTAWLVGQGVKPDGTVVEESMRDSRVVLEEEGSGVDGDKGAEQEKASGRGGKAKGKGKGKGKAKAAEKAVEERKKGELQPWMVQKWCETHSICCLWKAGLRGGVRQRY</sequence>
<dbReference type="InterPro" id="IPR018574">
    <property type="entry name" value="Structure-sp_endonuc_su_Slx4"/>
</dbReference>
<dbReference type="STRING" id="40998.A0A2P8AJB1"/>
<feature type="compositionally biased region" description="Basic and acidic residues" evidence="8">
    <location>
        <begin position="735"/>
        <end position="754"/>
    </location>
</feature>
<dbReference type="GO" id="GO:0006260">
    <property type="term" value="P:DNA replication"/>
    <property type="evidence" value="ECO:0007669"/>
    <property type="project" value="InterPro"/>
</dbReference>
<evidence type="ECO:0000256" key="5">
    <source>
        <dbReference type="ARBA" id="ARBA00023204"/>
    </source>
</evidence>
<feature type="region of interest" description="Disordered" evidence="8">
    <location>
        <begin position="964"/>
        <end position="1011"/>
    </location>
</feature>
<feature type="compositionally biased region" description="Low complexity" evidence="8">
    <location>
        <begin position="827"/>
        <end position="842"/>
    </location>
</feature>
<feature type="region of interest" description="Disordered" evidence="8">
    <location>
        <begin position="693"/>
        <end position="863"/>
    </location>
</feature>
<keyword evidence="5" id="KW-0234">DNA repair</keyword>
<dbReference type="GO" id="GO:0033557">
    <property type="term" value="C:Slx1-Slx4 complex"/>
    <property type="evidence" value="ECO:0007669"/>
    <property type="project" value="InterPro"/>
</dbReference>
<feature type="compositionally biased region" description="Basic and acidic residues" evidence="8">
    <location>
        <begin position="105"/>
        <end position="118"/>
    </location>
</feature>
<feature type="compositionally biased region" description="Basic residues" evidence="8">
    <location>
        <begin position="987"/>
        <end position="999"/>
    </location>
</feature>
<proteinExistence type="inferred from homology"/>
<dbReference type="GO" id="GO:0016853">
    <property type="term" value="F:isomerase activity"/>
    <property type="evidence" value="ECO:0007669"/>
    <property type="project" value="UniProtKB-KW"/>
</dbReference>
<evidence type="ECO:0000313" key="9">
    <source>
        <dbReference type="EMBL" id="PSK60560.1"/>
    </source>
</evidence>